<dbReference type="InterPro" id="IPR036249">
    <property type="entry name" value="Thioredoxin-like_sf"/>
</dbReference>
<accession>A0A4S2MWS1</accession>
<dbReference type="Proteomes" id="UP000298138">
    <property type="component" value="Unassembled WGS sequence"/>
</dbReference>
<dbReference type="InParanoid" id="A0A4S2MWS1"/>
<feature type="region of interest" description="Disordered" evidence="1">
    <location>
        <begin position="1"/>
        <end position="22"/>
    </location>
</feature>
<reference evidence="2 3" key="1">
    <citation type="submission" date="2019-04" db="EMBL/GenBank/DDBJ databases">
        <title>Comparative genomics and transcriptomics to analyze fruiting body development in filamentous ascomycetes.</title>
        <authorList>
            <consortium name="DOE Joint Genome Institute"/>
            <person name="Lutkenhaus R."/>
            <person name="Traeger S."/>
            <person name="Breuer J."/>
            <person name="Kuo A."/>
            <person name="Lipzen A."/>
            <person name="Pangilinan J."/>
            <person name="Dilworth D."/>
            <person name="Sandor L."/>
            <person name="Poggeler S."/>
            <person name="Barry K."/>
            <person name="Grigoriev I.V."/>
            <person name="Nowrousian M."/>
        </authorList>
    </citation>
    <scope>NUCLEOTIDE SEQUENCE [LARGE SCALE GENOMIC DNA]</scope>
    <source>
        <strain evidence="2 3">CBS 389.68</strain>
    </source>
</reference>
<feature type="region of interest" description="Disordered" evidence="1">
    <location>
        <begin position="201"/>
        <end position="226"/>
    </location>
</feature>
<dbReference type="SUPFAM" id="SSF52833">
    <property type="entry name" value="Thioredoxin-like"/>
    <property type="match status" value="1"/>
</dbReference>
<dbReference type="AlphaFoldDB" id="A0A4S2MWS1"/>
<name>A0A4S2MWS1_9PEZI</name>
<keyword evidence="3" id="KW-1185">Reference proteome</keyword>
<organism evidence="2 3">
    <name type="scientific">Ascodesmis nigricans</name>
    <dbReference type="NCBI Taxonomy" id="341454"/>
    <lineage>
        <taxon>Eukaryota</taxon>
        <taxon>Fungi</taxon>
        <taxon>Dikarya</taxon>
        <taxon>Ascomycota</taxon>
        <taxon>Pezizomycotina</taxon>
        <taxon>Pezizomycetes</taxon>
        <taxon>Pezizales</taxon>
        <taxon>Ascodesmidaceae</taxon>
        <taxon>Ascodesmis</taxon>
    </lineage>
</organism>
<dbReference type="CDD" id="cd02989">
    <property type="entry name" value="Phd_like_TxnDC9"/>
    <property type="match status" value="1"/>
</dbReference>
<protein>
    <submittedName>
        <fullName evidence="2">Thioredoxin-like protein</fullName>
    </submittedName>
</protein>
<proteinExistence type="predicted"/>
<dbReference type="PANTHER" id="PTHR21148">
    <property type="entry name" value="THIOREDOXIN DOMAIN-CONTAINING PROTEIN 9"/>
    <property type="match status" value="1"/>
</dbReference>
<dbReference type="FunCoup" id="A0A4S2MWS1">
    <property type="interactions" value="724"/>
</dbReference>
<feature type="compositionally biased region" description="Basic and acidic residues" evidence="1">
    <location>
        <begin position="7"/>
        <end position="20"/>
    </location>
</feature>
<evidence type="ECO:0000256" key="1">
    <source>
        <dbReference type="SAM" id="MobiDB-lite"/>
    </source>
</evidence>
<dbReference type="STRING" id="341454.A0A4S2MWS1"/>
<gene>
    <name evidence="2" type="ORF">EX30DRAFT_36491</name>
</gene>
<dbReference type="Gene3D" id="3.40.30.10">
    <property type="entry name" value="Glutaredoxin"/>
    <property type="match status" value="1"/>
</dbReference>
<dbReference type="OrthoDB" id="10257948at2759"/>
<dbReference type="EMBL" id="ML220121">
    <property type="protein sequence ID" value="TGZ81067.1"/>
    <property type="molecule type" value="Genomic_DNA"/>
</dbReference>
<evidence type="ECO:0000313" key="2">
    <source>
        <dbReference type="EMBL" id="TGZ81067.1"/>
    </source>
</evidence>
<feature type="compositionally biased region" description="Basic and acidic residues" evidence="1">
    <location>
        <begin position="206"/>
        <end position="217"/>
    </location>
</feature>
<sequence length="226" mass="25658">MAGVVGVHDHDGNSEKELKHTPFSHPLEKISSSSCHVSPASYLPIVTVGIDSLQPHPSSHHPPSTSWVKKARYLKQMQHGVYEEVKDEREAMEIPTKTKYSLLHFFHPDFNRCAILDSHLQTLTPKHYEARIIKINVENAPFLVTKLGVRVLPCLIAFVDGKSVGRIEGFELLGNTDAFRTTTLEQVLVGFGVLVRRKLGEEEEEGRVRREERRKVEEEDEGDDWD</sequence>
<evidence type="ECO:0000313" key="3">
    <source>
        <dbReference type="Proteomes" id="UP000298138"/>
    </source>
</evidence>